<feature type="transmembrane region" description="Helical" evidence="7">
    <location>
        <begin position="260"/>
        <end position="282"/>
    </location>
</feature>
<keyword evidence="4" id="KW-1278">Translocase</keyword>
<feature type="transmembrane region" description="Helical" evidence="7">
    <location>
        <begin position="289"/>
        <end position="307"/>
    </location>
</feature>
<protein>
    <recommendedName>
        <fullName evidence="10">Glutaconyl-CoA decarboxylase subunit beta</fullName>
    </recommendedName>
</protein>
<evidence type="ECO:0000256" key="5">
    <source>
        <dbReference type="ARBA" id="ARBA00022989"/>
    </source>
</evidence>
<dbReference type="NCBIfam" id="TIGR01109">
    <property type="entry name" value="Na_pump_decarbB"/>
    <property type="match status" value="1"/>
</dbReference>
<feature type="transmembrane region" description="Helical" evidence="7">
    <location>
        <begin position="359"/>
        <end position="377"/>
    </location>
</feature>
<keyword evidence="6 7" id="KW-0472">Membrane</keyword>
<dbReference type="PATRIC" id="fig|1705564.3.peg.1243"/>
<proteinExistence type="predicted"/>
<evidence type="ECO:0000256" key="4">
    <source>
        <dbReference type="ARBA" id="ARBA00022967"/>
    </source>
</evidence>
<reference evidence="8 9" key="1">
    <citation type="journal article" date="2016" name="ISME J.">
        <title>Chasing the elusive Euryarchaeota class WSA2: genomes reveal a uniquely fastidious methyl-reducing methanogen.</title>
        <authorList>
            <person name="Nobu M.K."/>
            <person name="Narihiro T."/>
            <person name="Kuroda K."/>
            <person name="Mei R."/>
            <person name="Liu W.T."/>
        </authorList>
    </citation>
    <scope>NUCLEOTIDE SEQUENCE [LARGE SCALE GENOMIC DNA]</scope>
    <source>
        <strain evidence="8">U1lsi0528_Bin089</strain>
    </source>
</reference>
<feature type="transmembrane region" description="Helical" evidence="7">
    <location>
        <begin position="78"/>
        <end position="101"/>
    </location>
</feature>
<comment type="caution">
    <text evidence="8">The sequence shown here is derived from an EMBL/GenBank/DDBJ whole genome shotgun (WGS) entry which is preliminary data.</text>
</comment>
<dbReference type="GO" id="GO:0016829">
    <property type="term" value="F:lyase activity"/>
    <property type="evidence" value="ECO:0007669"/>
    <property type="project" value="InterPro"/>
</dbReference>
<feature type="transmembrane region" description="Helical" evidence="7">
    <location>
        <begin position="113"/>
        <end position="135"/>
    </location>
</feature>
<dbReference type="GO" id="GO:0006814">
    <property type="term" value="P:sodium ion transport"/>
    <property type="evidence" value="ECO:0007669"/>
    <property type="project" value="InterPro"/>
</dbReference>
<feature type="transmembrane region" description="Helical" evidence="7">
    <location>
        <begin position="213"/>
        <end position="240"/>
    </location>
</feature>
<dbReference type="PANTHER" id="PTHR35806:SF1">
    <property type="entry name" value="OXALOACETATE DECARBOXYLASE BETA CHAIN 2"/>
    <property type="match status" value="1"/>
</dbReference>
<evidence type="ECO:0000313" key="8">
    <source>
        <dbReference type="EMBL" id="KYC50863.1"/>
    </source>
</evidence>
<gene>
    <name evidence="8" type="ORF">AMQ74_01195</name>
</gene>
<organism evidence="8 9">
    <name type="scientific">Candidatus Methanofastidiosum methylothiophilum</name>
    <dbReference type="NCBI Taxonomy" id="1705564"/>
    <lineage>
        <taxon>Archaea</taxon>
        <taxon>Methanobacteriati</taxon>
        <taxon>Methanobacteriota</taxon>
        <taxon>Stenosarchaea group</taxon>
        <taxon>Candidatus Methanofastidiosia</taxon>
        <taxon>Candidatus Methanofastidiosales</taxon>
        <taxon>Candidatus Methanofastidiosaceae</taxon>
        <taxon>Candidatus Methanofastidiosum</taxon>
    </lineage>
</organism>
<feature type="transmembrane region" description="Helical" evidence="7">
    <location>
        <begin position="47"/>
        <end position="66"/>
    </location>
</feature>
<dbReference type="Pfam" id="PF03977">
    <property type="entry name" value="OAD_beta"/>
    <property type="match status" value="1"/>
</dbReference>
<evidence type="ECO:0008006" key="10">
    <source>
        <dbReference type="Google" id="ProtNLM"/>
    </source>
</evidence>
<dbReference type="EMBL" id="LNGD01000074">
    <property type="protein sequence ID" value="KYC50863.1"/>
    <property type="molecule type" value="Genomic_DNA"/>
</dbReference>
<keyword evidence="5 7" id="KW-1133">Transmembrane helix</keyword>
<keyword evidence="2" id="KW-1003">Cell membrane</keyword>
<evidence type="ECO:0000256" key="2">
    <source>
        <dbReference type="ARBA" id="ARBA00022475"/>
    </source>
</evidence>
<feature type="transmembrane region" description="Helical" evidence="7">
    <location>
        <begin position="173"/>
        <end position="192"/>
    </location>
</feature>
<dbReference type="GO" id="GO:0005886">
    <property type="term" value="C:plasma membrane"/>
    <property type="evidence" value="ECO:0007669"/>
    <property type="project" value="UniProtKB-SubCell"/>
</dbReference>
<accession>A0A150J0U1</accession>
<feature type="transmembrane region" description="Helical" evidence="7">
    <location>
        <begin position="18"/>
        <end position="40"/>
    </location>
</feature>
<comment type="subcellular location">
    <subcellularLocation>
        <location evidence="1">Cell membrane</location>
        <topology evidence="1">Multi-pass membrane protein</topology>
    </subcellularLocation>
</comment>
<dbReference type="PIRSF" id="PIRSF015658">
    <property type="entry name" value="MmdB_OadB"/>
    <property type="match status" value="1"/>
</dbReference>
<evidence type="ECO:0000256" key="3">
    <source>
        <dbReference type="ARBA" id="ARBA00022692"/>
    </source>
</evidence>
<evidence type="ECO:0000313" key="9">
    <source>
        <dbReference type="Proteomes" id="UP000075578"/>
    </source>
</evidence>
<dbReference type="AlphaFoldDB" id="A0A150J0U1"/>
<evidence type="ECO:0000256" key="6">
    <source>
        <dbReference type="ARBA" id="ARBA00023136"/>
    </source>
</evidence>
<dbReference type="InterPro" id="IPR005661">
    <property type="entry name" value="OadB_MmdB"/>
</dbReference>
<evidence type="ECO:0000256" key="1">
    <source>
        <dbReference type="ARBA" id="ARBA00004651"/>
    </source>
</evidence>
<name>A0A150J0U1_9EURY</name>
<sequence length="378" mass="39290">MVDLISAFFEIFKTTSGIFDISIGNIAMILVGLILIYLAVYKGFEPLLLVPIGFGAILSNIPLTGISDPDAIGGVLGIFLKYMIANEIVPCLIFMGIGALTDFGPLLANPKTFILGAAAQIGVFIALVGSIFLGFTPQQAGSIGIIGGADGPTTIYVTTVLAPELLGATAVAAYSYMSLVPLILPPAIMLTTTKAERKIKMVQMRVVSQKEKVAFPIIAAIVAGLLVPKAIPLVGMLFVGNLFRETGVTQRLAKGASEELLNIVTIILGLSVGSTMDAANFLNIQTIKILILGVIAFFTAACGGVIVAKIMNLFLKEKINPMIGAAGVSAVPMSARVVQKMGLKEDPQNHLLMHAMGPNVAGVIGTAVAAGVLIASLA</sequence>
<keyword evidence="3 7" id="KW-0812">Transmembrane</keyword>
<dbReference type="Proteomes" id="UP000075578">
    <property type="component" value="Unassembled WGS sequence"/>
</dbReference>
<evidence type="ECO:0000256" key="7">
    <source>
        <dbReference type="SAM" id="Phobius"/>
    </source>
</evidence>
<dbReference type="PANTHER" id="PTHR35806">
    <property type="entry name" value="OXALOACETATE DECARBOXYLASE BETA CHAIN 2"/>
    <property type="match status" value="1"/>
</dbReference>